<organism evidence="1 2">
    <name type="scientific">Rhododendron molle</name>
    <name type="common">Chinese azalea</name>
    <name type="synonym">Azalea mollis</name>
    <dbReference type="NCBI Taxonomy" id="49168"/>
    <lineage>
        <taxon>Eukaryota</taxon>
        <taxon>Viridiplantae</taxon>
        <taxon>Streptophyta</taxon>
        <taxon>Embryophyta</taxon>
        <taxon>Tracheophyta</taxon>
        <taxon>Spermatophyta</taxon>
        <taxon>Magnoliopsida</taxon>
        <taxon>eudicotyledons</taxon>
        <taxon>Gunneridae</taxon>
        <taxon>Pentapetalae</taxon>
        <taxon>asterids</taxon>
        <taxon>Ericales</taxon>
        <taxon>Ericaceae</taxon>
        <taxon>Ericoideae</taxon>
        <taxon>Rhodoreae</taxon>
        <taxon>Rhododendron</taxon>
    </lineage>
</organism>
<comment type="caution">
    <text evidence="1">The sequence shown here is derived from an EMBL/GenBank/DDBJ whole genome shotgun (WGS) entry which is preliminary data.</text>
</comment>
<accession>A0ACC0N8V4</accession>
<proteinExistence type="predicted"/>
<sequence length="110" mass="12009">MNSSSVTIPSQSIKGSPLRKEGALLTFVYQLFDEDCAGRCYGIFYPNLTKKVGVNFTDPPVYGSTRDPSGIQPNRRSAVYRRPANIQPNYLLTVGGPDKLGWATPEVAAL</sequence>
<evidence type="ECO:0000313" key="1">
    <source>
        <dbReference type="EMBL" id="KAI8549321.1"/>
    </source>
</evidence>
<reference evidence="1" key="1">
    <citation type="submission" date="2022-02" db="EMBL/GenBank/DDBJ databases">
        <title>Plant Genome Project.</title>
        <authorList>
            <person name="Zhang R.-G."/>
        </authorList>
    </citation>
    <scope>NUCLEOTIDE SEQUENCE</scope>
    <source>
        <strain evidence="1">AT1</strain>
    </source>
</reference>
<dbReference type="Proteomes" id="UP001062846">
    <property type="component" value="Chromosome 6"/>
</dbReference>
<protein>
    <submittedName>
        <fullName evidence="1">Uncharacterized protein</fullName>
    </submittedName>
</protein>
<evidence type="ECO:0000313" key="2">
    <source>
        <dbReference type="Proteomes" id="UP001062846"/>
    </source>
</evidence>
<dbReference type="EMBL" id="CM046393">
    <property type="protein sequence ID" value="KAI8549321.1"/>
    <property type="molecule type" value="Genomic_DNA"/>
</dbReference>
<keyword evidence="2" id="KW-1185">Reference proteome</keyword>
<gene>
    <name evidence="1" type="ORF">RHMOL_Rhmol06G0016500</name>
</gene>
<name>A0ACC0N8V4_RHOML</name>